<evidence type="ECO:0000313" key="3">
    <source>
        <dbReference type="Proteomes" id="UP001152888"/>
    </source>
</evidence>
<evidence type="ECO:0000313" key="2">
    <source>
        <dbReference type="EMBL" id="CAH2007125.1"/>
    </source>
</evidence>
<reference evidence="2" key="1">
    <citation type="submission" date="2022-03" db="EMBL/GenBank/DDBJ databases">
        <authorList>
            <person name="Sayadi A."/>
        </authorList>
    </citation>
    <scope>NUCLEOTIDE SEQUENCE</scope>
</reference>
<organism evidence="2 3">
    <name type="scientific">Acanthoscelides obtectus</name>
    <name type="common">Bean weevil</name>
    <name type="synonym">Bruchus obtectus</name>
    <dbReference type="NCBI Taxonomy" id="200917"/>
    <lineage>
        <taxon>Eukaryota</taxon>
        <taxon>Metazoa</taxon>
        <taxon>Ecdysozoa</taxon>
        <taxon>Arthropoda</taxon>
        <taxon>Hexapoda</taxon>
        <taxon>Insecta</taxon>
        <taxon>Pterygota</taxon>
        <taxon>Neoptera</taxon>
        <taxon>Endopterygota</taxon>
        <taxon>Coleoptera</taxon>
        <taxon>Polyphaga</taxon>
        <taxon>Cucujiformia</taxon>
        <taxon>Chrysomeloidea</taxon>
        <taxon>Chrysomelidae</taxon>
        <taxon>Bruchinae</taxon>
        <taxon>Bruchini</taxon>
        <taxon>Acanthoscelides</taxon>
    </lineage>
</organism>
<sequence>MKYIFAVALALAIISVAVSVPIAGGAAGEFIEGGINAARAGLKGGADLAGAAPLAAIVSSGFEAAKGLVTAGGGLIAAADVKDKAEKALAGTAAVAAPAAAAAAAAPALAAAAPALAAAAKKP</sequence>
<dbReference type="EMBL" id="CAKOFQ010007734">
    <property type="protein sequence ID" value="CAH2007125.1"/>
    <property type="molecule type" value="Genomic_DNA"/>
</dbReference>
<keyword evidence="1" id="KW-0732">Signal</keyword>
<comment type="caution">
    <text evidence="2">The sequence shown here is derived from an EMBL/GenBank/DDBJ whole genome shotgun (WGS) entry which is preliminary data.</text>
</comment>
<feature type="chain" id="PRO_5040430757" evidence="1">
    <location>
        <begin position="20"/>
        <end position="123"/>
    </location>
</feature>
<dbReference type="AlphaFoldDB" id="A0A9P0M8R5"/>
<accession>A0A9P0M8R5</accession>
<evidence type="ECO:0000256" key="1">
    <source>
        <dbReference type="SAM" id="SignalP"/>
    </source>
</evidence>
<name>A0A9P0M8R5_ACAOB</name>
<keyword evidence="3" id="KW-1185">Reference proteome</keyword>
<feature type="signal peptide" evidence="1">
    <location>
        <begin position="1"/>
        <end position="19"/>
    </location>
</feature>
<protein>
    <submittedName>
        <fullName evidence="2">Uncharacterized protein</fullName>
    </submittedName>
</protein>
<gene>
    <name evidence="2" type="ORF">ACAOBT_LOCUS29490</name>
</gene>
<dbReference type="Proteomes" id="UP001152888">
    <property type="component" value="Unassembled WGS sequence"/>
</dbReference>
<proteinExistence type="predicted"/>